<dbReference type="InterPro" id="IPR013783">
    <property type="entry name" value="Ig-like_fold"/>
</dbReference>
<evidence type="ECO:0000313" key="9">
    <source>
        <dbReference type="Proteomes" id="UP001310022"/>
    </source>
</evidence>
<dbReference type="SMART" id="SM01217">
    <property type="entry name" value="Fn3_like"/>
    <property type="match status" value="1"/>
</dbReference>
<keyword evidence="9" id="KW-1185">Reference proteome</keyword>
<dbReference type="Gene3D" id="3.20.20.300">
    <property type="entry name" value="Glycoside hydrolase, family 3, N-terminal domain"/>
    <property type="match status" value="1"/>
</dbReference>
<dbReference type="Gene3D" id="2.60.40.10">
    <property type="entry name" value="Immunoglobulins"/>
    <property type="match status" value="1"/>
</dbReference>
<dbReference type="InterPro" id="IPR036962">
    <property type="entry name" value="Glyco_hydro_3_N_sf"/>
</dbReference>
<dbReference type="AlphaFoldDB" id="A0AAN4W4M0"/>
<keyword evidence="4" id="KW-0732">Signal</keyword>
<sequence>MKRYIFLSYLFFISCQAEKTPEGIPQKVDALMRQMTWEEKVGQLHQAYVERPTDSIMGLIKAGKMGSMLNGRTTFYTLKDRNEMQRIAVEESRLGIPLLFAHDVVHGFKTSFPINLAQACSWNPDLVQQVAVVAGKEARSQGVDWAFAPMMDVSRDPRWGRVSECYGEDPLLNALMGSAVVKGYQGDELSEKSALMACMKHFVGYSAPDGGRDYQSTDFSKTSLFNTYLPPFKSAVEAGAFSAMSSFNEIDGTPVTASKNLIADILKEQWQFDGVVVSDWDAVVQLMDHGVADTKSTAGKRALLAGVDVEMKSDSYFSALEKGLTEEQQSAIDEACRRVLTAKFKLGLFDNPYASQDPSVEKLNRKLAKKIAQQSIVLLKNDQVLPLTESKKNIALMGPFADTQKVLGYWKSIGKSADAVSLSKALSMEKGLNISPKISPQTDLIIYCAGEQEEEFGEANSKYDCRLSAEQRAEIQALSEGDIPVVLVVFNGRPLVLTEEEKQVEGIVLAWHLGLESGHAIADVLTGRYNPSGRLPITFPKSTGQIPIYYNHKPSGRPQSNNYKGELGQPLYPFGFGLSYGHTEISEPIFSKDTFQKSDTLTFEVKVKNNSDLTVKETVQVYFHDPVAWQSQPVKRLLTFKQIDLEGRDEQVVKFEVPVQALGYYDSQGKYILEEGAIHIFSGKDAQVKSFTPINISSS</sequence>
<feature type="domain" description="Fibronectin type III-like" evidence="7">
    <location>
        <begin position="617"/>
        <end position="686"/>
    </location>
</feature>
<dbReference type="Gene3D" id="3.40.50.1700">
    <property type="entry name" value="Glycoside hydrolase family 3 C-terminal domain"/>
    <property type="match status" value="1"/>
</dbReference>
<dbReference type="EMBL" id="BQKE01000005">
    <property type="protein sequence ID" value="GJM64470.1"/>
    <property type="molecule type" value="Genomic_DNA"/>
</dbReference>
<dbReference type="InterPro" id="IPR026891">
    <property type="entry name" value="Fn3-like"/>
</dbReference>
<dbReference type="GO" id="GO:0008422">
    <property type="term" value="F:beta-glucosidase activity"/>
    <property type="evidence" value="ECO:0007669"/>
    <property type="project" value="UniProtKB-EC"/>
</dbReference>
<organism evidence="8 9">
    <name type="scientific">Persicobacter diffluens</name>
    <dbReference type="NCBI Taxonomy" id="981"/>
    <lineage>
        <taxon>Bacteria</taxon>
        <taxon>Pseudomonadati</taxon>
        <taxon>Bacteroidota</taxon>
        <taxon>Cytophagia</taxon>
        <taxon>Cytophagales</taxon>
        <taxon>Persicobacteraceae</taxon>
        <taxon>Persicobacter</taxon>
    </lineage>
</organism>
<dbReference type="PRINTS" id="PR00133">
    <property type="entry name" value="GLHYDRLASE3"/>
</dbReference>
<evidence type="ECO:0000256" key="4">
    <source>
        <dbReference type="ARBA" id="ARBA00022729"/>
    </source>
</evidence>
<dbReference type="SUPFAM" id="SSF51445">
    <property type="entry name" value="(Trans)glycosidases"/>
    <property type="match status" value="1"/>
</dbReference>
<dbReference type="Pfam" id="PF01915">
    <property type="entry name" value="Glyco_hydro_3_C"/>
    <property type="match status" value="1"/>
</dbReference>
<evidence type="ECO:0000256" key="6">
    <source>
        <dbReference type="ARBA" id="ARBA00023295"/>
    </source>
</evidence>
<evidence type="ECO:0000256" key="5">
    <source>
        <dbReference type="ARBA" id="ARBA00022801"/>
    </source>
</evidence>
<evidence type="ECO:0000256" key="1">
    <source>
        <dbReference type="ARBA" id="ARBA00000448"/>
    </source>
</evidence>
<dbReference type="Proteomes" id="UP001310022">
    <property type="component" value="Unassembled WGS sequence"/>
</dbReference>
<dbReference type="InterPro" id="IPR051915">
    <property type="entry name" value="Cellulose_Degrad_GH3"/>
</dbReference>
<evidence type="ECO:0000259" key="7">
    <source>
        <dbReference type="SMART" id="SM01217"/>
    </source>
</evidence>
<gene>
    <name evidence="8" type="ORF">PEDI_50220</name>
</gene>
<dbReference type="SUPFAM" id="SSF52279">
    <property type="entry name" value="Beta-D-glucan exohydrolase, C-terminal domain"/>
    <property type="match status" value="1"/>
</dbReference>
<dbReference type="PROSITE" id="PS51257">
    <property type="entry name" value="PROKAR_LIPOPROTEIN"/>
    <property type="match status" value="1"/>
</dbReference>
<dbReference type="EC" id="3.2.1.21" evidence="3"/>
<dbReference type="RefSeq" id="WP_338239536.1">
    <property type="nucleotide sequence ID" value="NZ_BQKE01000005.1"/>
</dbReference>
<reference evidence="8 9" key="1">
    <citation type="submission" date="2021-12" db="EMBL/GenBank/DDBJ databases">
        <title>Genome sequencing of bacteria with rrn-lacking chromosome and rrn-plasmid.</title>
        <authorList>
            <person name="Anda M."/>
            <person name="Iwasaki W."/>
        </authorList>
    </citation>
    <scope>NUCLEOTIDE SEQUENCE [LARGE SCALE GENOMIC DNA]</scope>
    <source>
        <strain evidence="8 9">NBRC 15940</strain>
    </source>
</reference>
<evidence type="ECO:0000256" key="3">
    <source>
        <dbReference type="ARBA" id="ARBA00012744"/>
    </source>
</evidence>
<dbReference type="PANTHER" id="PTHR30620">
    <property type="entry name" value="PERIPLASMIC BETA-GLUCOSIDASE-RELATED"/>
    <property type="match status" value="1"/>
</dbReference>
<keyword evidence="6" id="KW-0326">Glycosidase</keyword>
<dbReference type="Pfam" id="PF00933">
    <property type="entry name" value="Glyco_hydro_3"/>
    <property type="match status" value="1"/>
</dbReference>
<accession>A0AAN4W4M0</accession>
<comment type="caution">
    <text evidence="8">The sequence shown here is derived from an EMBL/GenBank/DDBJ whole genome shotgun (WGS) entry which is preliminary data.</text>
</comment>
<comment type="catalytic activity">
    <reaction evidence="1">
        <text>Hydrolysis of terminal, non-reducing beta-D-glucosyl residues with release of beta-D-glucose.</text>
        <dbReference type="EC" id="3.2.1.21"/>
    </reaction>
</comment>
<dbReference type="InterPro" id="IPR017853">
    <property type="entry name" value="GH"/>
</dbReference>
<dbReference type="GO" id="GO:0009251">
    <property type="term" value="P:glucan catabolic process"/>
    <property type="evidence" value="ECO:0007669"/>
    <property type="project" value="TreeGrafter"/>
</dbReference>
<dbReference type="InterPro" id="IPR002772">
    <property type="entry name" value="Glyco_hydro_3_C"/>
</dbReference>
<proteinExistence type="inferred from homology"/>
<protein>
    <recommendedName>
        <fullName evidence="3">beta-glucosidase</fullName>
        <ecNumber evidence="3">3.2.1.21</ecNumber>
    </recommendedName>
</protein>
<dbReference type="InterPro" id="IPR001764">
    <property type="entry name" value="Glyco_hydro_3_N"/>
</dbReference>
<evidence type="ECO:0000313" key="8">
    <source>
        <dbReference type="EMBL" id="GJM64470.1"/>
    </source>
</evidence>
<comment type="similarity">
    <text evidence="2">Belongs to the glycosyl hydrolase 3 family.</text>
</comment>
<evidence type="ECO:0000256" key="2">
    <source>
        <dbReference type="ARBA" id="ARBA00005336"/>
    </source>
</evidence>
<dbReference type="InterPro" id="IPR036881">
    <property type="entry name" value="Glyco_hydro_3_C_sf"/>
</dbReference>
<dbReference type="PANTHER" id="PTHR30620:SF16">
    <property type="entry name" value="LYSOSOMAL BETA GLUCOSIDASE"/>
    <property type="match status" value="1"/>
</dbReference>
<dbReference type="Pfam" id="PF14310">
    <property type="entry name" value="Fn3-like"/>
    <property type="match status" value="1"/>
</dbReference>
<keyword evidence="5" id="KW-0378">Hydrolase</keyword>
<name>A0AAN4W4M0_9BACT</name>